<proteinExistence type="predicted"/>
<evidence type="ECO:0000313" key="2">
    <source>
        <dbReference type="EMBL" id="KAH9301673.1"/>
    </source>
</evidence>
<evidence type="ECO:0000256" key="1">
    <source>
        <dbReference type="SAM" id="MobiDB-lite"/>
    </source>
</evidence>
<dbReference type="AlphaFoldDB" id="A0AA38FGK1"/>
<evidence type="ECO:0000313" key="3">
    <source>
        <dbReference type="Proteomes" id="UP000824469"/>
    </source>
</evidence>
<organism evidence="2 3">
    <name type="scientific">Taxus chinensis</name>
    <name type="common">Chinese yew</name>
    <name type="synonym">Taxus wallichiana var. chinensis</name>
    <dbReference type="NCBI Taxonomy" id="29808"/>
    <lineage>
        <taxon>Eukaryota</taxon>
        <taxon>Viridiplantae</taxon>
        <taxon>Streptophyta</taxon>
        <taxon>Embryophyta</taxon>
        <taxon>Tracheophyta</taxon>
        <taxon>Spermatophyta</taxon>
        <taxon>Pinopsida</taxon>
        <taxon>Pinidae</taxon>
        <taxon>Conifers II</taxon>
        <taxon>Cupressales</taxon>
        <taxon>Taxaceae</taxon>
        <taxon>Taxus</taxon>
    </lineage>
</organism>
<feature type="region of interest" description="Disordered" evidence="1">
    <location>
        <begin position="1"/>
        <end position="27"/>
    </location>
</feature>
<feature type="non-terminal residue" evidence="2">
    <location>
        <position position="53"/>
    </location>
</feature>
<reference evidence="2 3" key="1">
    <citation type="journal article" date="2021" name="Nat. Plants">
        <title>The Taxus genome provides insights into paclitaxel biosynthesis.</title>
        <authorList>
            <person name="Xiong X."/>
            <person name="Gou J."/>
            <person name="Liao Q."/>
            <person name="Li Y."/>
            <person name="Zhou Q."/>
            <person name="Bi G."/>
            <person name="Li C."/>
            <person name="Du R."/>
            <person name="Wang X."/>
            <person name="Sun T."/>
            <person name="Guo L."/>
            <person name="Liang H."/>
            <person name="Lu P."/>
            <person name="Wu Y."/>
            <person name="Zhang Z."/>
            <person name="Ro D.K."/>
            <person name="Shang Y."/>
            <person name="Huang S."/>
            <person name="Yan J."/>
        </authorList>
    </citation>
    <scope>NUCLEOTIDE SEQUENCE [LARGE SCALE GENOMIC DNA]</scope>
    <source>
        <strain evidence="2">Ta-2019</strain>
    </source>
</reference>
<dbReference type="Proteomes" id="UP000824469">
    <property type="component" value="Unassembled WGS sequence"/>
</dbReference>
<sequence length="53" mass="5888">MAQASPSSSYWDIPRRNFVPNNVSQRPRLPATAPRLALEAPPVNALAEIEEEE</sequence>
<accession>A0AA38FGK1</accession>
<gene>
    <name evidence="2" type="ORF">KI387_013256</name>
</gene>
<feature type="compositionally biased region" description="Polar residues" evidence="1">
    <location>
        <begin position="1"/>
        <end position="10"/>
    </location>
</feature>
<name>A0AA38FGK1_TAXCH</name>
<dbReference type="EMBL" id="JAHRHJ020000009">
    <property type="protein sequence ID" value="KAH9301673.1"/>
    <property type="molecule type" value="Genomic_DNA"/>
</dbReference>
<keyword evidence="3" id="KW-1185">Reference proteome</keyword>
<comment type="caution">
    <text evidence="2">The sequence shown here is derived from an EMBL/GenBank/DDBJ whole genome shotgun (WGS) entry which is preliminary data.</text>
</comment>
<protein>
    <submittedName>
        <fullName evidence="2">Uncharacterized protein</fullName>
    </submittedName>
</protein>